<keyword evidence="3" id="KW-1185">Reference proteome</keyword>
<evidence type="ECO:0000313" key="3">
    <source>
        <dbReference type="Proteomes" id="UP001352852"/>
    </source>
</evidence>
<protein>
    <submittedName>
        <fullName evidence="2">Uncharacterized protein</fullName>
    </submittedName>
</protein>
<sequence length="133" mass="14356">NRAETQREQRSTDPGVLSMGRKSKCKEGSGLALWHTPRNHCTGVCVPPSGPLSGTGLLQASDQLTHTTSQLHVSYVVYISQAVCAHASMCESPLYMVQVNPCPHMALGASHSRTLMKRQLTDHIALAGGRHNI</sequence>
<organism evidence="2 3">
    <name type="scientific">Characodon lateralis</name>
    <dbReference type="NCBI Taxonomy" id="208331"/>
    <lineage>
        <taxon>Eukaryota</taxon>
        <taxon>Metazoa</taxon>
        <taxon>Chordata</taxon>
        <taxon>Craniata</taxon>
        <taxon>Vertebrata</taxon>
        <taxon>Euteleostomi</taxon>
        <taxon>Actinopterygii</taxon>
        <taxon>Neopterygii</taxon>
        <taxon>Teleostei</taxon>
        <taxon>Neoteleostei</taxon>
        <taxon>Acanthomorphata</taxon>
        <taxon>Ovalentaria</taxon>
        <taxon>Atherinomorphae</taxon>
        <taxon>Cyprinodontiformes</taxon>
        <taxon>Goodeidae</taxon>
        <taxon>Characodon</taxon>
    </lineage>
</organism>
<dbReference type="EMBL" id="JAHUTJ010061439">
    <property type="protein sequence ID" value="MED6288694.1"/>
    <property type="molecule type" value="Genomic_DNA"/>
</dbReference>
<dbReference type="Proteomes" id="UP001352852">
    <property type="component" value="Unassembled WGS sequence"/>
</dbReference>
<comment type="caution">
    <text evidence="2">The sequence shown here is derived from an EMBL/GenBank/DDBJ whole genome shotgun (WGS) entry which is preliminary data.</text>
</comment>
<feature type="compositionally biased region" description="Basic and acidic residues" evidence="1">
    <location>
        <begin position="1"/>
        <end position="11"/>
    </location>
</feature>
<accession>A0ABU7ENG8</accession>
<proteinExistence type="predicted"/>
<name>A0ABU7ENG8_9TELE</name>
<feature type="region of interest" description="Disordered" evidence="1">
    <location>
        <begin position="1"/>
        <end position="23"/>
    </location>
</feature>
<evidence type="ECO:0000256" key="1">
    <source>
        <dbReference type="SAM" id="MobiDB-lite"/>
    </source>
</evidence>
<feature type="non-terminal residue" evidence="2">
    <location>
        <position position="1"/>
    </location>
</feature>
<evidence type="ECO:0000313" key="2">
    <source>
        <dbReference type="EMBL" id="MED6288694.1"/>
    </source>
</evidence>
<gene>
    <name evidence="2" type="ORF">CHARACLAT_029173</name>
</gene>
<reference evidence="2 3" key="1">
    <citation type="submission" date="2021-06" db="EMBL/GenBank/DDBJ databases">
        <authorList>
            <person name="Palmer J.M."/>
        </authorList>
    </citation>
    <scope>NUCLEOTIDE SEQUENCE [LARGE SCALE GENOMIC DNA]</scope>
    <source>
        <strain evidence="2 3">CL_MEX2019</strain>
        <tissue evidence="2">Muscle</tissue>
    </source>
</reference>